<evidence type="ECO:0000256" key="1">
    <source>
        <dbReference type="SAM" id="MobiDB-lite"/>
    </source>
</evidence>
<reference evidence="2 3" key="1">
    <citation type="submission" date="2018-11" db="EMBL/GenBank/DDBJ databases">
        <authorList>
            <consortium name="Pathogen Informatics"/>
        </authorList>
    </citation>
    <scope>NUCLEOTIDE SEQUENCE [LARGE SCALE GENOMIC DNA]</scope>
</reference>
<protein>
    <submittedName>
        <fullName evidence="2">Uncharacterized protein</fullName>
    </submittedName>
</protein>
<keyword evidence="3" id="KW-1185">Reference proteome</keyword>
<evidence type="ECO:0000313" key="2">
    <source>
        <dbReference type="EMBL" id="VDN09030.1"/>
    </source>
</evidence>
<dbReference type="OrthoDB" id="6286086at2759"/>
<gene>
    <name evidence="2" type="ORF">DILT_LOCUS4861</name>
</gene>
<feature type="region of interest" description="Disordered" evidence="1">
    <location>
        <begin position="56"/>
        <end position="99"/>
    </location>
</feature>
<accession>A0A3P7L632</accession>
<dbReference type="EMBL" id="UYRU01046245">
    <property type="protein sequence ID" value="VDN09030.1"/>
    <property type="molecule type" value="Genomic_DNA"/>
</dbReference>
<proteinExistence type="predicted"/>
<dbReference type="Proteomes" id="UP000281553">
    <property type="component" value="Unassembled WGS sequence"/>
</dbReference>
<organism evidence="2 3">
    <name type="scientific">Dibothriocephalus latus</name>
    <name type="common">Fish tapeworm</name>
    <name type="synonym">Diphyllobothrium latum</name>
    <dbReference type="NCBI Taxonomy" id="60516"/>
    <lineage>
        <taxon>Eukaryota</taxon>
        <taxon>Metazoa</taxon>
        <taxon>Spiralia</taxon>
        <taxon>Lophotrochozoa</taxon>
        <taxon>Platyhelminthes</taxon>
        <taxon>Cestoda</taxon>
        <taxon>Eucestoda</taxon>
        <taxon>Diphyllobothriidea</taxon>
        <taxon>Diphyllobothriidae</taxon>
        <taxon>Dibothriocephalus</taxon>
    </lineage>
</organism>
<feature type="compositionally biased region" description="Basic and acidic residues" evidence="1">
    <location>
        <begin position="68"/>
        <end position="83"/>
    </location>
</feature>
<dbReference type="AlphaFoldDB" id="A0A3P7L632"/>
<name>A0A3P7L632_DIBLA</name>
<evidence type="ECO:0000313" key="3">
    <source>
        <dbReference type="Proteomes" id="UP000281553"/>
    </source>
</evidence>
<sequence>MVNRNAEHPPLIAQFTMTRAAPFKDQRFHRPPSQTIGSNFSPAAAHLQLDRLPQVRVAPLPSIPSKRSRMEKPEETGATERPRSPSSQLNEMKRQEAEFRTRICEPSERDVDRLLYYMNDGIPGDMLAEPPDRLWTEVKRLVPERLVTAWKSLHDELLEEIGQGYEMAVRRAIVEYILMDPDERRRLFIGWLLVPHPIYVIRPPVPWHESAVSSAKFCANNLYVPSAMSLALNILWHTKWIPDCAKAFIERRATWCHLLPETAGGSTAKVHKFFASIEALMSLQLRSIVEASIYELTEFLEEYKVWLTCPYLLLLPASRIAKRVSIKLRRDALFETASSSD</sequence>